<feature type="region of interest" description="Disordered" evidence="1">
    <location>
        <begin position="1"/>
        <end position="29"/>
    </location>
</feature>
<dbReference type="PANTHER" id="PTHR13169">
    <property type="entry name" value="UBIQUITIN-LIKE PROTEIN 3 HCG-1 PROTEIN"/>
    <property type="match status" value="1"/>
</dbReference>
<gene>
    <name evidence="3" type="ORF">IWW36_004649</name>
</gene>
<dbReference type="InterPro" id="IPR040015">
    <property type="entry name" value="UBL3-like"/>
</dbReference>
<accession>A0A9W8LYL0</accession>
<sequence>MEQGMAHLEANNSVSSDRSSSDSKPMDSELSDEIQLTFLIPSNERYTRAFKITDTVYNAKQMLLDDWPAQLGSKPATSSEIRLLYGGTFLDNSSTLNVVKRYSDAPTVVHMMINRSKAVEKD</sequence>
<dbReference type="AlphaFoldDB" id="A0A9W8LYL0"/>
<feature type="domain" description="Ubiquitin-like" evidence="2">
    <location>
        <begin position="34"/>
        <end position="97"/>
    </location>
</feature>
<evidence type="ECO:0000313" key="3">
    <source>
        <dbReference type="EMBL" id="KAJ2845770.1"/>
    </source>
</evidence>
<name>A0A9W8LYL0_9FUNG</name>
<dbReference type="Pfam" id="PF13881">
    <property type="entry name" value="Rad60-SLD_2"/>
    <property type="match status" value="1"/>
</dbReference>
<proteinExistence type="predicted"/>
<dbReference type="InterPro" id="IPR039540">
    <property type="entry name" value="UBL3-like_ubiquitin_dom"/>
</dbReference>
<organism evidence="3 4">
    <name type="scientific">Coemansia brasiliensis</name>
    <dbReference type="NCBI Taxonomy" id="2650707"/>
    <lineage>
        <taxon>Eukaryota</taxon>
        <taxon>Fungi</taxon>
        <taxon>Fungi incertae sedis</taxon>
        <taxon>Zoopagomycota</taxon>
        <taxon>Kickxellomycotina</taxon>
        <taxon>Kickxellomycetes</taxon>
        <taxon>Kickxellales</taxon>
        <taxon>Kickxellaceae</taxon>
        <taxon>Coemansia</taxon>
    </lineage>
</organism>
<keyword evidence="4" id="KW-1185">Reference proteome</keyword>
<evidence type="ECO:0000313" key="4">
    <source>
        <dbReference type="Proteomes" id="UP001139887"/>
    </source>
</evidence>
<feature type="non-terminal residue" evidence="3">
    <location>
        <position position="122"/>
    </location>
</feature>
<comment type="caution">
    <text evidence="3">The sequence shown here is derived from an EMBL/GenBank/DDBJ whole genome shotgun (WGS) entry which is preliminary data.</text>
</comment>
<dbReference type="Proteomes" id="UP001139887">
    <property type="component" value="Unassembled WGS sequence"/>
</dbReference>
<dbReference type="Gene3D" id="3.10.20.90">
    <property type="entry name" value="Phosphatidylinositol 3-kinase Catalytic Subunit, Chain A, domain 1"/>
    <property type="match status" value="1"/>
</dbReference>
<dbReference type="InterPro" id="IPR029071">
    <property type="entry name" value="Ubiquitin-like_domsf"/>
</dbReference>
<dbReference type="PANTHER" id="PTHR13169:SF0">
    <property type="entry name" value="UBIQUITIN-LIKE PROTEIN 3"/>
    <property type="match status" value="1"/>
</dbReference>
<evidence type="ECO:0000256" key="1">
    <source>
        <dbReference type="SAM" id="MobiDB-lite"/>
    </source>
</evidence>
<reference evidence="3" key="1">
    <citation type="submission" date="2022-07" db="EMBL/GenBank/DDBJ databases">
        <title>Phylogenomic reconstructions and comparative analyses of Kickxellomycotina fungi.</title>
        <authorList>
            <person name="Reynolds N.K."/>
            <person name="Stajich J.E."/>
            <person name="Barry K."/>
            <person name="Grigoriev I.V."/>
            <person name="Crous P."/>
            <person name="Smith M.E."/>
        </authorList>
    </citation>
    <scope>NUCLEOTIDE SEQUENCE</scope>
    <source>
        <strain evidence="3">NRRL 1566</strain>
    </source>
</reference>
<dbReference type="PROSITE" id="PS50053">
    <property type="entry name" value="UBIQUITIN_2"/>
    <property type="match status" value="1"/>
</dbReference>
<evidence type="ECO:0000259" key="2">
    <source>
        <dbReference type="PROSITE" id="PS50053"/>
    </source>
</evidence>
<protein>
    <recommendedName>
        <fullName evidence="2">Ubiquitin-like domain-containing protein</fullName>
    </recommendedName>
</protein>
<dbReference type="InterPro" id="IPR000626">
    <property type="entry name" value="Ubiquitin-like_dom"/>
</dbReference>
<dbReference type="OrthoDB" id="1043111at2759"/>
<dbReference type="SUPFAM" id="SSF54236">
    <property type="entry name" value="Ubiquitin-like"/>
    <property type="match status" value="1"/>
</dbReference>
<dbReference type="EMBL" id="JANBUW010000713">
    <property type="protein sequence ID" value="KAJ2845770.1"/>
    <property type="molecule type" value="Genomic_DNA"/>
</dbReference>